<evidence type="ECO:0000313" key="3">
    <source>
        <dbReference type="Proteomes" id="UP000078084"/>
    </source>
</evidence>
<dbReference type="Proteomes" id="UP000078084">
    <property type="component" value="Unassembled WGS sequence"/>
</dbReference>
<protein>
    <recommendedName>
        <fullName evidence="5">ACT domain-containing protein</fullName>
    </recommendedName>
</protein>
<dbReference type="Proteomes" id="UP000292039">
    <property type="component" value="Unassembled WGS sequence"/>
</dbReference>
<evidence type="ECO:0000313" key="2">
    <source>
        <dbReference type="EMBL" id="RZS69754.1"/>
    </source>
</evidence>
<dbReference type="RefSeq" id="WP_068374925.1">
    <property type="nucleotide sequence ID" value="NZ_CBCSEB010000017.1"/>
</dbReference>
<name>A0A171KNG9_9BURK</name>
<reference evidence="1 3" key="1">
    <citation type="submission" date="2015-04" db="EMBL/GenBank/DDBJ databases">
        <title>Genome sequence of Kerstersia gyiorum CG1.</title>
        <authorList>
            <person name="Greninger A.L."/>
            <person name="Kozyreva V."/>
            <person name="Chaturvedi V."/>
        </authorList>
    </citation>
    <scope>NUCLEOTIDE SEQUENCE [LARGE SCALE GENOMIC DNA]</scope>
    <source>
        <strain evidence="1 3">CG1</strain>
    </source>
</reference>
<organism evidence="1 3">
    <name type="scientific">Kerstersia gyiorum</name>
    <dbReference type="NCBI Taxonomy" id="206506"/>
    <lineage>
        <taxon>Bacteria</taxon>
        <taxon>Pseudomonadati</taxon>
        <taxon>Pseudomonadota</taxon>
        <taxon>Betaproteobacteria</taxon>
        <taxon>Burkholderiales</taxon>
        <taxon>Alcaligenaceae</taxon>
        <taxon>Kerstersia</taxon>
    </lineage>
</organism>
<evidence type="ECO:0000313" key="4">
    <source>
        <dbReference type="Proteomes" id="UP000292039"/>
    </source>
</evidence>
<dbReference type="GeneID" id="99725578"/>
<comment type="caution">
    <text evidence="1">The sequence shown here is derived from an EMBL/GenBank/DDBJ whole genome shotgun (WGS) entry which is preliminary data.</text>
</comment>
<evidence type="ECO:0000313" key="1">
    <source>
        <dbReference type="EMBL" id="KKO70436.1"/>
    </source>
</evidence>
<dbReference type="AlphaFoldDB" id="A0A171KNG9"/>
<dbReference type="EMBL" id="SGWZ01000003">
    <property type="protein sequence ID" value="RZS69754.1"/>
    <property type="molecule type" value="Genomic_DNA"/>
</dbReference>
<dbReference type="OrthoDB" id="8942629at2"/>
<reference evidence="2 4" key="2">
    <citation type="submission" date="2019-02" db="EMBL/GenBank/DDBJ databases">
        <title>Genomic Encyclopedia of Type Strains, Phase IV (KMG-IV): sequencing the most valuable type-strain genomes for metagenomic binning, comparative biology and taxonomic classification.</title>
        <authorList>
            <person name="Goeker M."/>
        </authorList>
    </citation>
    <scope>NUCLEOTIDE SEQUENCE [LARGE SCALE GENOMIC DNA]</scope>
    <source>
        <strain evidence="2 4">DSM 16618</strain>
    </source>
</reference>
<evidence type="ECO:0008006" key="5">
    <source>
        <dbReference type="Google" id="ProtNLM"/>
    </source>
</evidence>
<dbReference type="EMBL" id="LBNE01000015">
    <property type="protein sequence ID" value="KKO70436.1"/>
    <property type="molecule type" value="Genomic_DNA"/>
</dbReference>
<proteinExistence type="predicted"/>
<accession>A0A171KNG9</accession>
<keyword evidence="3" id="KW-1185">Reference proteome</keyword>
<gene>
    <name evidence="1" type="ORF">AAV32_16340</name>
    <name evidence="2" type="ORF">EV679_2361</name>
</gene>
<sequence>MRIFDLYLRRAGLAGAATRTQHRSMQRLMLDCEASRLGDLRRQICLDLRDAGLEVSALRVGPGMVDGSVHAYLDVDCPPERRAAMMCQVRRLRQHPGVRRLDVDAGVPA</sequence>